<dbReference type="AlphaFoldDB" id="A0A0F9GRJ4"/>
<dbReference type="InterPro" id="IPR013320">
    <property type="entry name" value="ConA-like_dom_sf"/>
</dbReference>
<dbReference type="SUPFAM" id="SSF49899">
    <property type="entry name" value="Concanavalin A-like lectins/glucanases"/>
    <property type="match status" value="1"/>
</dbReference>
<accession>A0A0F9GRJ4</accession>
<proteinExistence type="predicted"/>
<dbReference type="Gene3D" id="2.60.120.200">
    <property type="match status" value="1"/>
</dbReference>
<gene>
    <name evidence="1" type="ORF">LCGC14_2152420</name>
</gene>
<evidence type="ECO:0000313" key="1">
    <source>
        <dbReference type="EMBL" id="KKL65697.1"/>
    </source>
</evidence>
<organism evidence="1">
    <name type="scientific">marine sediment metagenome</name>
    <dbReference type="NCBI Taxonomy" id="412755"/>
    <lineage>
        <taxon>unclassified sequences</taxon>
        <taxon>metagenomes</taxon>
        <taxon>ecological metagenomes</taxon>
    </lineage>
</organism>
<reference evidence="1" key="1">
    <citation type="journal article" date="2015" name="Nature">
        <title>Complex archaea that bridge the gap between prokaryotes and eukaryotes.</title>
        <authorList>
            <person name="Spang A."/>
            <person name="Saw J.H."/>
            <person name="Jorgensen S.L."/>
            <person name="Zaremba-Niedzwiedzka K."/>
            <person name="Martijn J."/>
            <person name="Lind A.E."/>
            <person name="van Eijk R."/>
            <person name="Schleper C."/>
            <person name="Guy L."/>
            <person name="Ettema T.J."/>
        </authorList>
    </citation>
    <scope>NUCLEOTIDE SEQUENCE</scope>
</reference>
<comment type="caution">
    <text evidence="1">The sequence shown here is derived from an EMBL/GenBank/DDBJ whole genome shotgun (WGS) entry which is preliminary data.</text>
</comment>
<evidence type="ECO:0008006" key="2">
    <source>
        <dbReference type="Google" id="ProtNLM"/>
    </source>
</evidence>
<name>A0A0F9GRJ4_9ZZZZ</name>
<protein>
    <recommendedName>
        <fullName evidence="2">LamG-like jellyroll fold domain-containing protein</fullName>
    </recommendedName>
</protein>
<feature type="non-terminal residue" evidence="1">
    <location>
        <position position="1"/>
    </location>
</feature>
<dbReference type="EMBL" id="LAZR01027450">
    <property type="protein sequence ID" value="KKL65697.1"/>
    <property type="molecule type" value="Genomic_DNA"/>
</dbReference>
<sequence length="201" mass="21693">ERSDSGMSGRVLNADGSYFEDTSFVVDYSTGLWVACWVNDGVGDAGSEVLWRVSDAGIEGILLSLGTNVFTGTVKADVSQSTGTAAYTQGQWHLVEAWWDSSDKKLYIAVDNSTTSSSSATGRAPANSTRIRFGDDFGGGVVPFETAFDNCAMWEKTPTTVERDALWDSGAGTFYAAFLDFIFDGPRFAWSAPPEIRRAES</sequence>